<proteinExistence type="predicted"/>
<protein>
    <submittedName>
        <fullName evidence="1">Oxidoreductase</fullName>
    </submittedName>
</protein>
<sequence>MAPQLIFGTATFGMDLTEFQNQDSVNSLLRTLRGLGVERLDSGARYPPLNPGRSEMLIGDSKEFCKGFIIDTKVYTNTQTDGSGDLTRAGISKSLTGSLQRLQINEGINVLYAHRADPSTPLKEQIQGFIEQIAQGRCKSWGVSNTPPNVLERILQLCEENGWAKPSCYQGNYNLVTRGMETNLLPTLRENGIAFNCFQPLAAGFLTGKLVNKTHAGTRFDKSNPLGNIIQKMFGSVELQDAMKVFDAGVRAEGLAPTEVALRWLANHSVLNNGDGIIFGASKVDQAPDTVRFLQSGPLPPSVLILVENLWSAVKEMRGDII</sequence>
<keyword evidence="2" id="KW-1185">Reference proteome</keyword>
<accession>A0ACB6Q7R1</accession>
<evidence type="ECO:0000313" key="2">
    <source>
        <dbReference type="Proteomes" id="UP000799755"/>
    </source>
</evidence>
<evidence type="ECO:0000313" key="1">
    <source>
        <dbReference type="EMBL" id="KAF2462879.1"/>
    </source>
</evidence>
<comment type="caution">
    <text evidence="1">The sequence shown here is derived from an EMBL/GenBank/DDBJ whole genome shotgun (WGS) entry which is preliminary data.</text>
</comment>
<name>A0ACB6Q7R1_9PLEO</name>
<dbReference type="EMBL" id="MU003560">
    <property type="protein sequence ID" value="KAF2462879.1"/>
    <property type="molecule type" value="Genomic_DNA"/>
</dbReference>
<organism evidence="1 2">
    <name type="scientific">Lindgomyces ingoldianus</name>
    <dbReference type="NCBI Taxonomy" id="673940"/>
    <lineage>
        <taxon>Eukaryota</taxon>
        <taxon>Fungi</taxon>
        <taxon>Dikarya</taxon>
        <taxon>Ascomycota</taxon>
        <taxon>Pezizomycotina</taxon>
        <taxon>Dothideomycetes</taxon>
        <taxon>Pleosporomycetidae</taxon>
        <taxon>Pleosporales</taxon>
        <taxon>Lindgomycetaceae</taxon>
        <taxon>Lindgomyces</taxon>
    </lineage>
</organism>
<reference evidence="1" key="1">
    <citation type="journal article" date="2020" name="Stud. Mycol.">
        <title>101 Dothideomycetes genomes: a test case for predicting lifestyles and emergence of pathogens.</title>
        <authorList>
            <person name="Haridas S."/>
            <person name="Albert R."/>
            <person name="Binder M."/>
            <person name="Bloem J."/>
            <person name="Labutti K."/>
            <person name="Salamov A."/>
            <person name="Andreopoulos B."/>
            <person name="Baker S."/>
            <person name="Barry K."/>
            <person name="Bills G."/>
            <person name="Bluhm B."/>
            <person name="Cannon C."/>
            <person name="Castanera R."/>
            <person name="Culley D."/>
            <person name="Daum C."/>
            <person name="Ezra D."/>
            <person name="Gonzalez J."/>
            <person name="Henrissat B."/>
            <person name="Kuo A."/>
            <person name="Liang C."/>
            <person name="Lipzen A."/>
            <person name="Lutzoni F."/>
            <person name="Magnuson J."/>
            <person name="Mondo S."/>
            <person name="Nolan M."/>
            <person name="Ohm R."/>
            <person name="Pangilinan J."/>
            <person name="Park H.-J."/>
            <person name="Ramirez L."/>
            <person name="Alfaro M."/>
            <person name="Sun H."/>
            <person name="Tritt A."/>
            <person name="Yoshinaga Y."/>
            <person name="Zwiers L.-H."/>
            <person name="Turgeon B."/>
            <person name="Goodwin S."/>
            <person name="Spatafora J."/>
            <person name="Crous P."/>
            <person name="Grigoriev I."/>
        </authorList>
    </citation>
    <scope>NUCLEOTIDE SEQUENCE</scope>
    <source>
        <strain evidence="1">ATCC 200398</strain>
    </source>
</reference>
<dbReference type="Proteomes" id="UP000799755">
    <property type="component" value="Unassembled WGS sequence"/>
</dbReference>
<gene>
    <name evidence="1" type="ORF">BDR25DRAFT_298897</name>
</gene>